<evidence type="ECO:0000256" key="1">
    <source>
        <dbReference type="SAM" id="MobiDB-lite"/>
    </source>
</evidence>
<protein>
    <submittedName>
        <fullName evidence="2">Uncharacterized protein</fullName>
    </submittedName>
</protein>
<sequence>MTNFRMITTMTTTVSTCLREIGNYHEPLSSAERVDSVKKAIEQTIRQTLTEHQKLYFADINLGELRPEVVITQEPWPRLIIIGPKDIKSRSGGRLRVADRIIAVGTQLYLNDVNQQEKKQENEDQTVTVAGNDKFEEKAQRSGEKPSDVRPHADVEEEKEEQEEHEEERKKPCDAAVVEESQSSSSTPSSPASQPQQPRPPIFDNFPKTLDEAEASGKHLVLAVVRDTAQMVRERSSNGNNARASSLCALTFSKTEGSVSQHGRKTIYGVSKTALMMDQKSGRAKAL</sequence>
<proteinExistence type="predicted"/>
<evidence type="ECO:0000313" key="3">
    <source>
        <dbReference type="Proteomes" id="UP000298663"/>
    </source>
</evidence>
<reference evidence="2 3" key="1">
    <citation type="journal article" date="2015" name="Genome Biol.">
        <title>Comparative genomics of Steinernema reveals deeply conserved gene regulatory networks.</title>
        <authorList>
            <person name="Dillman A.R."/>
            <person name="Macchietto M."/>
            <person name="Porter C.F."/>
            <person name="Rogers A."/>
            <person name="Williams B."/>
            <person name="Antoshechkin I."/>
            <person name="Lee M.M."/>
            <person name="Goodwin Z."/>
            <person name="Lu X."/>
            <person name="Lewis E.E."/>
            <person name="Goodrich-Blair H."/>
            <person name="Stock S.P."/>
            <person name="Adams B.J."/>
            <person name="Sternberg P.W."/>
            <person name="Mortazavi A."/>
        </authorList>
    </citation>
    <scope>NUCLEOTIDE SEQUENCE [LARGE SCALE GENOMIC DNA]</scope>
    <source>
        <strain evidence="2 3">ALL</strain>
    </source>
</reference>
<feature type="compositionally biased region" description="Basic and acidic residues" evidence="1">
    <location>
        <begin position="133"/>
        <end position="154"/>
    </location>
</feature>
<keyword evidence="3" id="KW-1185">Reference proteome</keyword>
<comment type="caution">
    <text evidence="2">The sequence shown here is derived from an EMBL/GenBank/DDBJ whole genome shotgun (WGS) entry which is preliminary data.</text>
</comment>
<feature type="compositionally biased region" description="Acidic residues" evidence="1">
    <location>
        <begin position="155"/>
        <end position="166"/>
    </location>
</feature>
<feature type="region of interest" description="Disordered" evidence="1">
    <location>
        <begin position="115"/>
        <end position="208"/>
    </location>
</feature>
<dbReference type="Proteomes" id="UP000298663">
    <property type="component" value="Chromosome X"/>
</dbReference>
<gene>
    <name evidence="2" type="ORF">L596_000249</name>
</gene>
<feature type="compositionally biased region" description="Low complexity" evidence="1">
    <location>
        <begin position="181"/>
        <end position="196"/>
    </location>
</feature>
<organism evidence="2 3">
    <name type="scientific">Steinernema carpocapsae</name>
    <name type="common">Entomopathogenic nematode</name>
    <dbReference type="NCBI Taxonomy" id="34508"/>
    <lineage>
        <taxon>Eukaryota</taxon>
        <taxon>Metazoa</taxon>
        <taxon>Ecdysozoa</taxon>
        <taxon>Nematoda</taxon>
        <taxon>Chromadorea</taxon>
        <taxon>Rhabditida</taxon>
        <taxon>Tylenchina</taxon>
        <taxon>Panagrolaimomorpha</taxon>
        <taxon>Strongyloidoidea</taxon>
        <taxon>Steinernematidae</taxon>
        <taxon>Steinernema</taxon>
    </lineage>
</organism>
<name>A0A4U8UIP5_STECR</name>
<dbReference type="EMBL" id="CM016762">
    <property type="protein sequence ID" value="TMS32409.1"/>
    <property type="molecule type" value="Genomic_DNA"/>
</dbReference>
<dbReference type="AlphaFoldDB" id="A0A4U8UIP5"/>
<dbReference type="EMBL" id="AZBU02000001">
    <property type="protein sequence ID" value="TMS32409.1"/>
    <property type="molecule type" value="Genomic_DNA"/>
</dbReference>
<accession>A0A4U8UIP5</accession>
<dbReference type="OrthoDB" id="6022242at2759"/>
<reference evidence="2 3" key="2">
    <citation type="journal article" date="2019" name="G3 (Bethesda)">
        <title>Hybrid Assembly of the Genome of the Entomopathogenic Nematode Steinernema carpocapsae Identifies the X-Chromosome.</title>
        <authorList>
            <person name="Serra L."/>
            <person name="Macchietto M."/>
            <person name="Macias-Munoz A."/>
            <person name="McGill C.J."/>
            <person name="Rodriguez I.M."/>
            <person name="Rodriguez B."/>
            <person name="Murad R."/>
            <person name="Mortazavi A."/>
        </authorList>
    </citation>
    <scope>NUCLEOTIDE SEQUENCE [LARGE SCALE GENOMIC DNA]</scope>
    <source>
        <strain evidence="2 3">ALL</strain>
    </source>
</reference>
<evidence type="ECO:0000313" key="2">
    <source>
        <dbReference type="EMBL" id="TMS32409.1"/>
    </source>
</evidence>